<dbReference type="InterPro" id="IPR052019">
    <property type="entry name" value="F420H2_bilvrd_red/Heme_oxyg"/>
</dbReference>
<reference evidence="3 4" key="1">
    <citation type="submission" date="2019-01" db="EMBL/GenBank/DDBJ databases">
        <title>Sequencing the genomes of 1000 actinobacteria strains.</title>
        <authorList>
            <person name="Klenk H.-P."/>
        </authorList>
    </citation>
    <scope>NUCLEOTIDE SEQUENCE [LARGE SCALE GENOMIC DNA]</scope>
    <source>
        <strain evidence="3 4">DSM 43925</strain>
    </source>
</reference>
<dbReference type="EMBL" id="SAUN01000001">
    <property type="protein sequence ID" value="RVX44767.1"/>
    <property type="molecule type" value="Genomic_DNA"/>
</dbReference>
<dbReference type="InterPro" id="IPR011576">
    <property type="entry name" value="Pyridox_Oxase_N"/>
</dbReference>
<protein>
    <submittedName>
        <fullName evidence="3">PPOX class probable F420-dependent enzyme</fullName>
    </submittedName>
</protein>
<dbReference type="Gene3D" id="2.30.110.10">
    <property type="entry name" value="Electron Transport, Fmn-binding Protein, Chain A"/>
    <property type="match status" value="1"/>
</dbReference>
<proteinExistence type="predicted"/>
<dbReference type="GO" id="GO:0005829">
    <property type="term" value="C:cytosol"/>
    <property type="evidence" value="ECO:0007669"/>
    <property type="project" value="TreeGrafter"/>
</dbReference>
<gene>
    <name evidence="3" type="ORF">EDD27_7515</name>
</gene>
<dbReference type="InterPro" id="IPR012349">
    <property type="entry name" value="Split_barrel_FMN-bd"/>
</dbReference>
<sequence length="135" mass="15147">MDLDKALAFLSANHNAVLLTRHRDGRPQMSPVTAGVEDGHIVISSRETAVKVRNAHRDPHVSLCAFTNAFYGDWIQVDGTADIISLPEAMDHLVSYYRNISGEHPDWEDYRAAMIRDRRVILRITPTHAGPDHHG</sequence>
<keyword evidence="4" id="KW-1185">Reference proteome</keyword>
<organism evidence="3 4">
    <name type="scientific">Nonomuraea polychroma</name>
    <dbReference type="NCBI Taxonomy" id="46176"/>
    <lineage>
        <taxon>Bacteria</taxon>
        <taxon>Bacillati</taxon>
        <taxon>Actinomycetota</taxon>
        <taxon>Actinomycetes</taxon>
        <taxon>Streptosporangiales</taxon>
        <taxon>Streptosporangiaceae</taxon>
        <taxon>Nonomuraea</taxon>
    </lineage>
</organism>
<dbReference type="InterPro" id="IPR019920">
    <property type="entry name" value="F420-binding_dom_put"/>
</dbReference>
<dbReference type="PANTHER" id="PTHR35176:SF2">
    <property type="entry name" value="F420H(2)-DEPENDENT REDUCTASE RV1155"/>
    <property type="match status" value="1"/>
</dbReference>
<evidence type="ECO:0000259" key="2">
    <source>
        <dbReference type="Pfam" id="PF01243"/>
    </source>
</evidence>
<dbReference type="AlphaFoldDB" id="A0A438MG83"/>
<dbReference type="SUPFAM" id="SSF50475">
    <property type="entry name" value="FMN-binding split barrel"/>
    <property type="match status" value="1"/>
</dbReference>
<dbReference type="Pfam" id="PF01243">
    <property type="entry name" value="PNPOx_N"/>
    <property type="match status" value="1"/>
</dbReference>
<dbReference type="GO" id="GO:0070967">
    <property type="term" value="F:coenzyme F420 binding"/>
    <property type="evidence" value="ECO:0007669"/>
    <property type="project" value="TreeGrafter"/>
</dbReference>
<dbReference type="Proteomes" id="UP000284824">
    <property type="component" value="Unassembled WGS sequence"/>
</dbReference>
<dbReference type="NCBIfam" id="TIGR03618">
    <property type="entry name" value="Rv1155_F420"/>
    <property type="match status" value="1"/>
</dbReference>
<dbReference type="RefSeq" id="WP_127936492.1">
    <property type="nucleotide sequence ID" value="NZ_SAUN01000001.1"/>
</dbReference>
<name>A0A438MG83_9ACTN</name>
<accession>A0A438MG83</accession>
<evidence type="ECO:0000313" key="4">
    <source>
        <dbReference type="Proteomes" id="UP000284824"/>
    </source>
</evidence>
<keyword evidence="1" id="KW-0560">Oxidoreductase</keyword>
<dbReference type="PANTHER" id="PTHR35176">
    <property type="entry name" value="HEME OXYGENASE HI_0854-RELATED"/>
    <property type="match status" value="1"/>
</dbReference>
<evidence type="ECO:0000256" key="1">
    <source>
        <dbReference type="ARBA" id="ARBA00023002"/>
    </source>
</evidence>
<feature type="domain" description="Pyridoxamine 5'-phosphate oxidase N-terminal" evidence="2">
    <location>
        <begin position="4"/>
        <end position="128"/>
    </location>
</feature>
<dbReference type="OrthoDB" id="1094370at2"/>
<evidence type="ECO:0000313" key="3">
    <source>
        <dbReference type="EMBL" id="RVX44767.1"/>
    </source>
</evidence>
<comment type="caution">
    <text evidence="3">The sequence shown here is derived from an EMBL/GenBank/DDBJ whole genome shotgun (WGS) entry which is preliminary data.</text>
</comment>
<dbReference type="GO" id="GO:0016627">
    <property type="term" value="F:oxidoreductase activity, acting on the CH-CH group of donors"/>
    <property type="evidence" value="ECO:0007669"/>
    <property type="project" value="TreeGrafter"/>
</dbReference>